<evidence type="ECO:0000313" key="4">
    <source>
        <dbReference type="Proteomes" id="UP000295252"/>
    </source>
</evidence>
<gene>
    <name evidence="3" type="ORF">GSCOC_T00000812001</name>
    <name evidence="2" type="ORF">GSCOC_T00003710001</name>
</gene>
<dbReference type="AlphaFoldDB" id="A0A068VKC1"/>
<dbReference type="EMBL" id="HG739872">
    <property type="protein sequence ID" value="CDP19925.1"/>
    <property type="molecule type" value="Genomic_DNA"/>
</dbReference>
<dbReference type="EMBL" id="HG741976">
    <property type="protein sequence ID" value="CDP21230.1"/>
    <property type="molecule type" value="Genomic_DNA"/>
</dbReference>
<evidence type="ECO:0000313" key="2">
    <source>
        <dbReference type="EMBL" id="CDP19925.1"/>
    </source>
</evidence>
<dbReference type="Gramene" id="CDP19925">
    <property type="protein sequence ID" value="CDP19925"/>
    <property type="gene ID" value="GSCOC_T00003710001"/>
</dbReference>
<sequence>MNPTAADPASPSPPPPQPPRSSFSCDRHLQEQFTGFCPSCLCERLTTLDQSFLLFSPPLRLLLLRCRRP</sequence>
<proteinExistence type="predicted"/>
<name>A0A068VKC1_COFCA</name>
<dbReference type="PANTHER" id="PTHR31659:SF9">
    <property type="entry name" value="PROTEIN: UPF0503-LIKE PROTEIN, PUTATIVE (DUF740)-RELATED"/>
    <property type="match status" value="1"/>
</dbReference>
<dbReference type="InterPro" id="IPR008004">
    <property type="entry name" value="OCTOPUS-like"/>
</dbReference>
<feature type="compositionally biased region" description="Pro residues" evidence="1">
    <location>
        <begin position="10"/>
        <end position="19"/>
    </location>
</feature>
<reference evidence="3" key="1">
    <citation type="submission" date="2013-11" db="EMBL/GenBank/DDBJ databases">
        <authorList>
            <person name="Genoscope - CEA"/>
        </authorList>
    </citation>
    <scope>NUCLEOTIDE SEQUENCE</scope>
    <source>
        <strain evidence="3">DH200</strain>
    </source>
</reference>
<feature type="region of interest" description="Disordered" evidence="1">
    <location>
        <begin position="1"/>
        <end position="24"/>
    </location>
</feature>
<accession>A0A068VKC1</accession>
<dbReference type="PANTHER" id="PTHR31659">
    <property type="entry name" value="PROTEIN: UPF0503-LIKE PROTEIN, PUTATIVE (DUF740)-RELATED"/>
    <property type="match status" value="1"/>
</dbReference>
<dbReference type="GO" id="GO:0005886">
    <property type="term" value="C:plasma membrane"/>
    <property type="evidence" value="ECO:0007669"/>
    <property type="project" value="TreeGrafter"/>
</dbReference>
<keyword evidence="4" id="KW-1185">Reference proteome</keyword>
<reference evidence="3" key="3">
    <citation type="submission" date="2015-09" db="EMBL/GenBank/DDBJ databases">
        <title>Structure and adaptive landscape of the coffee genome.</title>
        <authorList>
            <person name="Denoeud F."/>
            <person name="Wincker P."/>
            <person name="Lashermes P."/>
        </authorList>
    </citation>
    <scope>NUCLEOTIDE SEQUENCE</scope>
    <source>
        <strain evidence="3">DH200</strain>
    </source>
</reference>
<dbReference type="InParanoid" id="A0A068VKC1"/>
<reference evidence="4" key="2">
    <citation type="journal article" date="2014" name="Science">
        <title>The coffee genome provides insight into the convergent evolution of caffeine biosynthesis.</title>
        <authorList>
            <person name="Denoeud F."/>
            <person name="Carretero-Paulet L."/>
            <person name="Dereeper A."/>
            <person name="Droc G."/>
            <person name="Guyot R."/>
            <person name="Pietrella M."/>
            <person name="Zheng C."/>
            <person name="Alberti A."/>
            <person name="Anthony F."/>
            <person name="Aprea G."/>
            <person name="Aury J.M."/>
            <person name="Bento P."/>
            <person name="Bernard M."/>
            <person name="Bocs S."/>
            <person name="Campa C."/>
            <person name="Cenci A."/>
            <person name="Combes M.C."/>
            <person name="Crouzillat D."/>
            <person name="Da Silva C."/>
            <person name="Daddiego L."/>
            <person name="De Bellis F."/>
            <person name="Dussert S."/>
            <person name="Garsmeur O."/>
            <person name="Gayraud T."/>
            <person name="Guignon V."/>
            <person name="Jahn K."/>
            <person name="Jamilloux V."/>
            <person name="Joet T."/>
            <person name="Labadie K."/>
            <person name="Lan T."/>
            <person name="Leclercq J."/>
            <person name="Lepelley M."/>
            <person name="Leroy T."/>
            <person name="Li L.T."/>
            <person name="Librado P."/>
            <person name="Lopez L."/>
            <person name="Munoz A."/>
            <person name="Noel B."/>
            <person name="Pallavicini A."/>
            <person name="Perrotta G."/>
            <person name="Poncet V."/>
            <person name="Pot D."/>
            <person name="Priyono X."/>
            <person name="Rigoreau M."/>
            <person name="Rouard M."/>
            <person name="Rozas J."/>
            <person name="Tranchant-Dubreuil C."/>
            <person name="VanBuren R."/>
            <person name="Zhang Q."/>
            <person name="Andrade A.C."/>
            <person name="Argout X."/>
            <person name="Bertrand B."/>
            <person name="de Kochko A."/>
            <person name="Graziosi G."/>
            <person name="Henry R.J."/>
            <person name="Jayarama X."/>
            <person name="Ming R."/>
            <person name="Nagai C."/>
            <person name="Rounsley S."/>
            <person name="Sankoff D."/>
            <person name="Giuliano G."/>
            <person name="Albert V.A."/>
            <person name="Wincker P."/>
            <person name="Lashermes P."/>
        </authorList>
    </citation>
    <scope>NUCLEOTIDE SEQUENCE [LARGE SCALE GENOMIC DNA]</scope>
    <source>
        <strain evidence="4">cv. DH200-94</strain>
    </source>
</reference>
<dbReference type="Proteomes" id="UP000295252">
    <property type="component" value="Unassembled WGS sequence"/>
</dbReference>
<evidence type="ECO:0000256" key="1">
    <source>
        <dbReference type="SAM" id="MobiDB-lite"/>
    </source>
</evidence>
<organism evidence="3 4">
    <name type="scientific">Coffea canephora</name>
    <name type="common">Robusta coffee</name>
    <dbReference type="NCBI Taxonomy" id="49390"/>
    <lineage>
        <taxon>Eukaryota</taxon>
        <taxon>Viridiplantae</taxon>
        <taxon>Streptophyta</taxon>
        <taxon>Embryophyta</taxon>
        <taxon>Tracheophyta</taxon>
        <taxon>Spermatophyta</taxon>
        <taxon>Magnoliopsida</taxon>
        <taxon>eudicotyledons</taxon>
        <taxon>Gunneridae</taxon>
        <taxon>Pentapetalae</taxon>
        <taxon>asterids</taxon>
        <taxon>lamiids</taxon>
        <taxon>Gentianales</taxon>
        <taxon>Rubiaceae</taxon>
        <taxon>Ixoroideae</taxon>
        <taxon>Gardenieae complex</taxon>
        <taxon>Bertiereae - Coffeeae clade</taxon>
        <taxon>Coffeeae</taxon>
        <taxon>Coffea</taxon>
    </lineage>
</organism>
<dbReference type="Gramene" id="CDP21230">
    <property type="protein sequence ID" value="CDP21230"/>
    <property type="gene ID" value="GSCOC_T00000812001"/>
</dbReference>
<dbReference type="STRING" id="49390.A0A068VKC1"/>
<evidence type="ECO:0000313" key="3">
    <source>
        <dbReference type="EMBL" id="CDP21230.1"/>
    </source>
</evidence>
<dbReference type="Pfam" id="PF05340">
    <property type="entry name" value="DUF740"/>
    <property type="match status" value="1"/>
</dbReference>
<protein>
    <submittedName>
        <fullName evidence="3">DH200=94 genomic scaffold, scaffold_2892</fullName>
    </submittedName>
    <submittedName>
        <fullName evidence="2">DH200=94 genomic scaffold, scaffold_788</fullName>
    </submittedName>
</protein>